<proteinExistence type="predicted"/>
<reference evidence="1" key="1">
    <citation type="submission" date="2021-02" db="EMBL/GenBank/DDBJ databases">
        <authorList>
            <person name="Dougan E. K."/>
            <person name="Rhodes N."/>
            <person name="Thang M."/>
            <person name="Chan C."/>
        </authorList>
    </citation>
    <scope>NUCLEOTIDE SEQUENCE</scope>
</reference>
<dbReference type="EMBL" id="CAJNDS010002186">
    <property type="protein sequence ID" value="CAE7363464.1"/>
    <property type="molecule type" value="Genomic_DNA"/>
</dbReference>
<comment type="caution">
    <text evidence="1">The sequence shown here is derived from an EMBL/GenBank/DDBJ whole genome shotgun (WGS) entry which is preliminary data.</text>
</comment>
<evidence type="ECO:0000313" key="1">
    <source>
        <dbReference type="EMBL" id="CAE7363464.1"/>
    </source>
</evidence>
<dbReference type="AlphaFoldDB" id="A0A812PMA7"/>
<dbReference type="Proteomes" id="UP000604046">
    <property type="component" value="Unassembled WGS sequence"/>
</dbReference>
<keyword evidence="2" id="KW-1185">Reference proteome</keyword>
<sequence length="172" mass="18325">MLESIQECEFGRGLSRRFRDAMIQAAGQSAPPVHQPALRHASKSALSSYKGHLKPSKALSMRDRESKKAFCIGPQDVQLKQLACSFASKPGLSLRPSARLCTPPFLLNGPAGSDNVDLQLAGLATEFVSACFSVLMPAADEDSCICIALSHIGSAMRSARGFFQGLKGCKGL</sequence>
<gene>
    <name evidence="1" type="ORF">SNAT2548_LOCUS19640</name>
</gene>
<name>A0A812PMA7_9DINO</name>
<accession>A0A812PMA7</accession>
<organism evidence="1 2">
    <name type="scientific">Symbiodinium natans</name>
    <dbReference type="NCBI Taxonomy" id="878477"/>
    <lineage>
        <taxon>Eukaryota</taxon>
        <taxon>Sar</taxon>
        <taxon>Alveolata</taxon>
        <taxon>Dinophyceae</taxon>
        <taxon>Suessiales</taxon>
        <taxon>Symbiodiniaceae</taxon>
        <taxon>Symbiodinium</taxon>
    </lineage>
</organism>
<evidence type="ECO:0000313" key="2">
    <source>
        <dbReference type="Proteomes" id="UP000604046"/>
    </source>
</evidence>
<protein>
    <submittedName>
        <fullName evidence="1">Uncharacterized protein</fullName>
    </submittedName>
</protein>